<keyword evidence="6" id="KW-1185">Reference proteome</keyword>
<dbReference type="InterPro" id="IPR001647">
    <property type="entry name" value="HTH_TetR"/>
</dbReference>
<feature type="region of interest" description="Disordered" evidence="3">
    <location>
        <begin position="1"/>
        <end position="21"/>
    </location>
</feature>
<feature type="domain" description="HTH tetR-type" evidence="4">
    <location>
        <begin position="25"/>
        <end position="85"/>
    </location>
</feature>
<dbReference type="EMBL" id="SACL01000005">
    <property type="protein sequence ID" value="RVT95686.1"/>
    <property type="molecule type" value="Genomic_DNA"/>
</dbReference>
<dbReference type="OrthoDB" id="9808189at2"/>
<dbReference type="Pfam" id="PF00440">
    <property type="entry name" value="TetR_N"/>
    <property type="match status" value="1"/>
</dbReference>
<keyword evidence="1 2" id="KW-0238">DNA-binding</keyword>
<dbReference type="AlphaFoldDB" id="A0A437MDL1"/>
<dbReference type="Proteomes" id="UP000282957">
    <property type="component" value="Unassembled WGS sequence"/>
</dbReference>
<comment type="caution">
    <text evidence="5">The sequence shown here is derived from an EMBL/GenBank/DDBJ whole genome shotgun (WGS) entry which is preliminary data.</text>
</comment>
<evidence type="ECO:0000313" key="6">
    <source>
        <dbReference type="Proteomes" id="UP000282957"/>
    </source>
</evidence>
<name>A0A437MDL1_9PROT</name>
<organism evidence="5 6">
    <name type="scientific">Rhodovarius crocodyli</name>
    <dbReference type="NCBI Taxonomy" id="1979269"/>
    <lineage>
        <taxon>Bacteria</taxon>
        <taxon>Pseudomonadati</taxon>
        <taxon>Pseudomonadota</taxon>
        <taxon>Alphaproteobacteria</taxon>
        <taxon>Acetobacterales</taxon>
        <taxon>Roseomonadaceae</taxon>
        <taxon>Rhodovarius</taxon>
    </lineage>
</organism>
<evidence type="ECO:0000256" key="3">
    <source>
        <dbReference type="SAM" id="MobiDB-lite"/>
    </source>
</evidence>
<dbReference type="InterPro" id="IPR009057">
    <property type="entry name" value="Homeodomain-like_sf"/>
</dbReference>
<evidence type="ECO:0000256" key="1">
    <source>
        <dbReference type="ARBA" id="ARBA00023125"/>
    </source>
</evidence>
<accession>A0A437MDL1</accession>
<gene>
    <name evidence="5" type="ORF">EOD42_15945</name>
</gene>
<protein>
    <submittedName>
        <fullName evidence="5">TetR/AcrR family transcriptional regulator</fullName>
    </submittedName>
</protein>
<dbReference type="Pfam" id="PF17928">
    <property type="entry name" value="TetR_C_22"/>
    <property type="match status" value="1"/>
</dbReference>
<sequence>MAKFDKIPINPEAPVPQPHRQARGRARMEQILDAADALIRAQDSTAISLQQVAEAAALPTASLYHYFATPQALLMGLARRYVAGFEALAQAPLRHDRLRQWPDICAIHAEKSLRFYHDNPVAMRLFLGPESGWDIRAADLEANRRIGAIYCRKLVRHFVIAESPALEEAMAISVTIADAVWALSFARAGRVEPAMAEESLRARVAYLRLYVGEFAEKRAKPLPE</sequence>
<dbReference type="Gene3D" id="1.10.357.10">
    <property type="entry name" value="Tetracycline Repressor, domain 2"/>
    <property type="match status" value="1"/>
</dbReference>
<dbReference type="GO" id="GO:0003677">
    <property type="term" value="F:DNA binding"/>
    <property type="evidence" value="ECO:0007669"/>
    <property type="project" value="UniProtKB-UniRule"/>
</dbReference>
<dbReference type="SUPFAM" id="SSF46689">
    <property type="entry name" value="Homeodomain-like"/>
    <property type="match status" value="1"/>
</dbReference>
<evidence type="ECO:0000313" key="5">
    <source>
        <dbReference type="EMBL" id="RVT95686.1"/>
    </source>
</evidence>
<dbReference type="InterPro" id="IPR041674">
    <property type="entry name" value="TetR_C_22"/>
</dbReference>
<proteinExistence type="predicted"/>
<reference evidence="5 6" key="1">
    <citation type="submission" date="2019-01" db="EMBL/GenBank/DDBJ databases">
        <authorList>
            <person name="Chen W.-M."/>
        </authorList>
    </citation>
    <scope>NUCLEOTIDE SEQUENCE [LARGE SCALE GENOMIC DNA]</scope>
    <source>
        <strain evidence="5 6">CCP-6</strain>
    </source>
</reference>
<evidence type="ECO:0000256" key="2">
    <source>
        <dbReference type="PROSITE-ProRule" id="PRU00335"/>
    </source>
</evidence>
<feature type="DNA-binding region" description="H-T-H motif" evidence="2">
    <location>
        <begin position="48"/>
        <end position="67"/>
    </location>
</feature>
<dbReference type="PROSITE" id="PS50977">
    <property type="entry name" value="HTH_TETR_2"/>
    <property type="match status" value="1"/>
</dbReference>
<evidence type="ECO:0000259" key="4">
    <source>
        <dbReference type="PROSITE" id="PS50977"/>
    </source>
</evidence>